<dbReference type="AlphaFoldDB" id="Q9ZNJ2"/>
<dbReference type="SUPFAM" id="SSF51055">
    <property type="entry name" value="Carbohydrate binding domain"/>
    <property type="match status" value="2"/>
</dbReference>
<dbReference type="Pfam" id="PF02839">
    <property type="entry name" value="CBM_5_12"/>
    <property type="match status" value="2"/>
</dbReference>
<dbReference type="CDD" id="cd12215">
    <property type="entry name" value="ChiC_BD"/>
    <property type="match status" value="1"/>
</dbReference>
<name>Q9ZNJ2_9GAMM</name>
<dbReference type="Gene3D" id="2.10.10.20">
    <property type="entry name" value="Carbohydrate-binding module superfamily 5/12"/>
    <property type="match status" value="2"/>
</dbReference>
<dbReference type="CAZy" id="CBM12">
    <property type="family name" value="Carbohydrate-Binding Module Family 12"/>
</dbReference>
<dbReference type="GO" id="GO:0030246">
    <property type="term" value="F:carbohydrate binding"/>
    <property type="evidence" value="ECO:0007669"/>
    <property type="project" value="InterPro"/>
</dbReference>
<dbReference type="CAZy" id="GH18">
    <property type="family name" value="Glycoside Hydrolase Family 18"/>
</dbReference>
<organism evidence="5">
    <name type="scientific">Aeromonas sp. 10S-24</name>
    <dbReference type="NCBI Taxonomy" id="77207"/>
    <lineage>
        <taxon>Bacteria</taxon>
        <taxon>Pseudomonadati</taxon>
        <taxon>Pseudomonadota</taxon>
        <taxon>Gammaproteobacteria</taxon>
        <taxon>Aeromonadales</taxon>
        <taxon>Aeromonadaceae</taxon>
        <taxon>Aeromonas</taxon>
    </lineage>
</organism>
<sequence>MTRNMHRPVLLAALPALFAAAFSYAYPVWQPDTTYAAGTIVYYQGHDYKALVTQTDYSSTGWNPTVASLWQDLGADGSVGATPTPAPATPTPKPGVTPTPVTGGSCTAAAWNSSTAYSGGAVVSYNGHTYTAKWWTQGNVPSSSTGDGQPWTDNGPCTGGNVTPTPKPGITPTPTPVTGGTPPGFIFGPYKDITINLDWNTNVMTTAVTGSRQPVLSVLPAGVKSVTWAFATGECGSENWGGLTPSAVANANVQNFVSAGKTYIISTGGAAGSFTCSSDAGFTKFIQTYYSANMRGVDFDIEAGQSQATIDNLVQRVINAQRTYPNLRYSFTLATLGGNSPQSLGSAGVTVMNSIRSHALSSYTINLMVMDFGSTSAGNCVVSNGKCDMGASAVQAAVNLHNYYGVPYSQIELTPMIGGNDTQDETFSLADVTTVANFAKANGLAGVHYWSLDRDTDCAPGFLRPPATAMARQATGALPTASSPTACKPRHPQT</sequence>
<protein>
    <submittedName>
        <fullName evidence="5">Chitinase</fullName>
    </submittedName>
</protein>
<evidence type="ECO:0000259" key="4">
    <source>
        <dbReference type="SMART" id="SM00495"/>
    </source>
</evidence>
<feature type="compositionally biased region" description="Pro residues" evidence="2">
    <location>
        <begin position="84"/>
        <end position="97"/>
    </location>
</feature>
<feature type="domain" description="Chitin-binding type-3" evidence="4">
    <location>
        <begin position="108"/>
        <end position="154"/>
    </location>
</feature>
<dbReference type="PANTHER" id="PTHR42976:SF1">
    <property type="entry name" value="GH18 DOMAIN-CONTAINING PROTEIN-RELATED"/>
    <property type="match status" value="1"/>
</dbReference>
<feature type="region of interest" description="Disordered" evidence="2">
    <location>
        <begin position="473"/>
        <end position="494"/>
    </location>
</feature>
<dbReference type="CDD" id="cd06543">
    <property type="entry name" value="GH18_PF-ChiA-like"/>
    <property type="match status" value="1"/>
</dbReference>
<proteinExistence type="predicted"/>
<feature type="region of interest" description="Disordered" evidence="2">
    <location>
        <begin position="76"/>
        <end position="100"/>
    </location>
</feature>
<evidence type="ECO:0000313" key="5">
    <source>
        <dbReference type="EMBL" id="BAA36459.1"/>
    </source>
</evidence>
<dbReference type="InterPro" id="IPR003610">
    <property type="entry name" value="CBM5/12"/>
</dbReference>
<dbReference type="CAZy" id="CBM5">
    <property type="family name" value="Carbohydrate-Binding Module Family 5"/>
</dbReference>
<dbReference type="Gene3D" id="3.20.20.80">
    <property type="entry name" value="Glycosidases"/>
    <property type="match status" value="1"/>
</dbReference>
<feature type="chain" id="PRO_5004338894" evidence="3">
    <location>
        <begin position="26"/>
        <end position="494"/>
    </location>
</feature>
<keyword evidence="3" id="KW-0732">Signal</keyword>
<gene>
    <name evidence="5" type="primary">pCA8 ORF</name>
</gene>
<evidence type="ECO:0000256" key="2">
    <source>
        <dbReference type="SAM" id="MobiDB-lite"/>
    </source>
</evidence>
<keyword evidence="1" id="KW-0378">Hydrolase</keyword>
<dbReference type="GO" id="GO:0004553">
    <property type="term" value="F:hydrolase activity, hydrolyzing O-glycosyl compounds"/>
    <property type="evidence" value="ECO:0007669"/>
    <property type="project" value="InterPro"/>
</dbReference>
<dbReference type="GO" id="GO:0005576">
    <property type="term" value="C:extracellular region"/>
    <property type="evidence" value="ECO:0007669"/>
    <property type="project" value="InterPro"/>
</dbReference>
<reference evidence="5" key="1">
    <citation type="journal article" date="1998" name="J. Ferment. Bioeng.">
        <title>Cloning and sequence analysis of chitinase Gene (pCA8 ORF) from Aeromonas sp. No.10S-24.</title>
        <authorList>
            <person name="Ueda M."/>
            <person name="Okada A."/>
            <person name="Kawaguchi T."/>
            <person name="Arai M."/>
        </authorList>
    </citation>
    <scope>NUCLEOTIDE SEQUENCE</scope>
</reference>
<evidence type="ECO:0000256" key="1">
    <source>
        <dbReference type="ARBA" id="ARBA00022801"/>
    </source>
</evidence>
<dbReference type="SUPFAM" id="SSF51445">
    <property type="entry name" value="(Trans)glycosidases"/>
    <property type="match status" value="1"/>
</dbReference>
<dbReference type="SMART" id="SM00495">
    <property type="entry name" value="ChtBD3"/>
    <property type="match status" value="2"/>
</dbReference>
<dbReference type="InterPro" id="IPR017853">
    <property type="entry name" value="GH"/>
</dbReference>
<dbReference type="InterPro" id="IPR052750">
    <property type="entry name" value="GH18_Chitinase"/>
</dbReference>
<dbReference type="EMBL" id="AB014768">
    <property type="protein sequence ID" value="BAA36459.1"/>
    <property type="molecule type" value="Genomic_DNA"/>
</dbReference>
<feature type="domain" description="Chitin-binding type-3" evidence="4">
    <location>
        <begin position="26"/>
        <end position="73"/>
    </location>
</feature>
<dbReference type="GO" id="GO:0005975">
    <property type="term" value="P:carbohydrate metabolic process"/>
    <property type="evidence" value="ECO:0007669"/>
    <property type="project" value="InterPro"/>
</dbReference>
<evidence type="ECO:0000256" key="3">
    <source>
        <dbReference type="SAM" id="SignalP"/>
    </source>
</evidence>
<dbReference type="CDD" id="cd12214">
    <property type="entry name" value="ChiA1_BD"/>
    <property type="match status" value="1"/>
</dbReference>
<feature type="signal peptide" evidence="3">
    <location>
        <begin position="1"/>
        <end position="25"/>
    </location>
</feature>
<accession>Q9ZNJ2</accession>
<dbReference type="PANTHER" id="PTHR42976">
    <property type="entry name" value="BIFUNCTIONAL CHITINASE/LYSOZYME-RELATED"/>
    <property type="match status" value="1"/>
</dbReference>
<dbReference type="InterPro" id="IPR036573">
    <property type="entry name" value="CBM_sf_5/12"/>
</dbReference>